<protein>
    <submittedName>
        <fullName evidence="3">Predicted Zn-dependent peptidase</fullName>
    </submittedName>
</protein>
<name>A0A1W1Y4U2_9MICO</name>
<dbReference type="GO" id="GO:0046872">
    <property type="term" value="F:metal ion binding"/>
    <property type="evidence" value="ECO:0007669"/>
    <property type="project" value="InterPro"/>
</dbReference>
<accession>A0A1W1Y4U2</accession>
<dbReference type="InterPro" id="IPR007863">
    <property type="entry name" value="Peptidase_M16_C"/>
</dbReference>
<dbReference type="InterPro" id="IPR011249">
    <property type="entry name" value="Metalloenz_LuxS/M16"/>
</dbReference>
<organism evidence="3 4">
    <name type="scientific">Janibacter indicus</name>
    <dbReference type="NCBI Taxonomy" id="857417"/>
    <lineage>
        <taxon>Bacteria</taxon>
        <taxon>Bacillati</taxon>
        <taxon>Actinomycetota</taxon>
        <taxon>Actinomycetes</taxon>
        <taxon>Micrococcales</taxon>
        <taxon>Intrasporangiaceae</taxon>
        <taxon>Janibacter</taxon>
    </lineage>
</organism>
<feature type="domain" description="Peptidase M16 N-terminal" evidence="1">
    <location>
        <begin position="46"/>
        <end position="157"/>
    </location>
</feature>
<dbReference type="Pfam" id="PF00675">
    <property type="entry name" value="Peptidase_M16"/>
    <property type="match status" value="1"/>
</dbReference>
<dbReference type="AlphaFoldDB" id="A0A1W1Y4U2"/>
<evidence type="ECO:0000259" key="1">
    <source>
        <dbReference type="Pfam" id="PF00675"/>
    </source>
</evidence>
<dbReference type="Proteomes" id="UP000192634">
    <property type="component" value="Unassembled WGS sequence"/>
</dbReference>
<feature type="domain" description="Peptidase M16 C-terminal" evidence="2">
    <location>
        <begin position="193"/>
        <end position="365"/>
    </location>
</feature>
<dbReference type="OrthoDB" id="9811314at2"/>
<sequence length="458" mass="49234">MSEVESTSTPVVPRPEVAAPGEWAFPEPREVELPNGIRALVHDVPGQYVISVRVTVPAALRHEPREVEGVAWIMARLLDEGTSTHGQRELSELLERRGIALGAGMSEAALGVDLDVPQRFLPEALELLTECLSEPTFEEGEVTRVVRTRLAEIEQERASAGRRAFKEWAASYYDRDTRASRPASGSAETVAAIRREHVVDYHATHVHPEGSTVVVAGDLTGIDVDALLGETIGAWETAGRAVSTDRAPAPRADDAARVVLVDRPGSVQSEILIGGPGPDRRVDSGWAPFPVLAWVVGGAPNARIDQVLREDKGYTYGIRAGFRPRQVGSAFTVSGSVRADSTVDSLRLLSQILTGVGEGFTEAETRAGVDFMTLTAPGRYDTADAIADETSGLAGDNLPLSFTSDMIAAMRRLTAADLDAAWRDHVRPEWTIVVVGDAALYRDEVEELGLGPVTVVPN</sequence>
<proteinExistence type="predicted"/>
<gene>
    <name evidence="3" type="ORF">SAMN06296429_1019</name>
</gene>
<dbReference type="InterPro" id="IPR011765">
    <property type="entry name" value="Pept_M16_N"/>
</dbReference>
<dbReference type="PANTHER" id="PTHR11851">
    <property type="entry name" value="METALLOPROTEASE"/>
    <property type="match status" value="1"/>
</dbReference>
<reference evidence="3 4" key="1">
    <citation type="submission" date="2017-04" db="EMBL/GenBank/DDBJ databases">
        <authorList>
            <person name="Afonso C.L."/>
            <person name="Miller P.J."/>
            <person name="Scott M.A."/>
            <person name="Spackman E."/>
            <person name="Goraichik I."/>
            <person name="Dimitrov K.M."/>
            <person name="Suarez D.L."/>
            <person name="Swayne D.E."/>
        </authorList>
    </citation>
    <scope>NUCLEOTIDE SEQUENCE [LARGE SCALE GENOMIC DNA]</scope>
    <source>
        <strain evidence="3 4">CGMCC 1.12511</strain>
    </source>
</reference>
<evidence type="ECO:0000313" key="3">
    <source>
        <dbReference type="EMBL" id="SMC31154.1"/>
    </source>
</evidence>
<dbReference type="PANTHER" id="PTHR11851:SF224">
    <property type="entry name" value="PROCESSING PROTEASE"/>
    <property type="match status" value="1"/>
</dbReference>
<dbReference type="InterPro" id="IPR050361">
    <property type="entry name" value="MPP/UQCRC_Complex"/>
</dbReference>
<dbReference type="Gene3D" id="3.30.830.10">
    <property type="entry name" value="Metalloenzyme, LuxS/M16 peptidase-like"/>
    <property type="match status" value="2"/>
</dbReference>
<dbReference type="SUPFAM" id="SSF63411">
    <property type="entry name" value="LuxS/MPP-like metallohydrolase"/>
    <property type="match status" value="2"/>
</dbReference>
<dbReference type="RefSeq" id="WP_084449301.1">
    <property type="nucleotide sequence ID" value="NZ_FWXN01000001.1"/>
</dbReference>
<dbReference type="EMBL" id="FWXN01000001">
    <property type="protein sequence ID" value="SMC31154.1"/>
    <property type="molecule type" value="Genomic_DNA"/>
</dbReference>
<evidence type="ECO:0000313" key="4">
    <source>
        <dbReference type="Proteomes" id="UP000192634"/>
    </source>
</evidence>
<dbReference type="Pfam" id="PF05193">
    <property type="entry name" value="Peptidase_M16_C"/>
    <property type="match status" value="1"/>
</dbReference>
<evidence type="ECO:0000259" key="2">
    <source>
        <dbReference type="Pfam" id="PF05193"/>
    </source>
</evidence>